<keyword evidence="2" id="KW-0812">Transmembrane</keyword>
<organism evidence="3 4">
    <name type="scientific">Desmophyllum pertusum</name>
    <dbReference type="NCBI Taxonomy" id="174260"/>
    <lineage>
        <taxon>Eukaryota</taxon>
        <taxon>Metazoa</taxon>
        <taxon>Cnidaria</taxon>
        <taxon>Anthozoa</taxon>
        <taxon>Hexacorallia</taxon>
        <taxon>Scleractinia</taxon>
        <taxon>Caryophylliina</taxon>
        <taxon>Caryophylliidae</taxon>
        <taxon>Desmophyllum</taxon>
    </lineage>
</organism>
<feature type="compositionally biased region" description="Acidic residues" evidence="1">
    <location>
        <begin position="84"/>
        <end position="96"/>
    </location>
</feature>
<dbReference type="AlphaFoldDB" id="A0A9X0D201"/>
<evidence type="ECO:0000256" key="1">
    <source>
        <dbReference type="SAM" id="MobiDB-lite"/>
    </source>
</evidence>
<evidence type="ECO:0000313" key="3">
    <source>
        <dbReference type="EMBL" id="KAJ7383696.1"/>
    </source>
</evidence>
<dbReference type="Proteomes" id="UP001163046">
    <property type="component" value="Unassembled WGS sequence"/>
</dbReference>
<accession>A0A9X0D201</accession>
<keyword evidence="4" id="KW-1185">Reference proteome</keyword>
<feature type="transmembrane region" description="Helical" evidence="2">
    <location>
        <begin position="130"/>
        <end position="152"/>
    </location>
</feature>
<comment type="caution">
    <text evidence="3">The sequence shown here is derived from an EMBL/GenBank/DDBJ whole genome shotgun (WGS) entry which is preliminary data.</text>
</comment>
<sequence length="154" mass="17455">MNFPIQAEIYFLLGLRKEVGPPLRELGQSFASFVKNTIGSKDSPLSAGEISNEKREDEIQPLPVVIPIPNEQHEQLKEDSESSCTEDDNEPMVQDEEAGHKRPTKTKSKFRAHLEASVSTFDVVEGRKKYIAFVFVSFFTLYSYVDSFIKLIPI</sequence>
<feature type="region of interest" description="Disordered" evidence="1">
    <location>
        <begin position="72"/>
        <end position="107"/>
    </location>
</feature>
<keyword evidence="2" id="KW-1133">Transmembrane helix</keyword>
<reference evidence="3" key="1">
    <citation type="submission" date="2023-01" db="EMBL/GenBank/DDBJ databases">
        <title>Genome assembly of the deep-sea coral Lophelia pertusa.</title>
        <authorList>
            <person name="Herrera S."/>
            <person name="Cordes E."/>
        </authorList>
    </citation>
    <scope>NUCLEOTIDE SEQUENCE</scope>
    <source>
        <strain evidence="3">USNM1676648</strain>
        <tissue evidence="3">Polyp</tissue>
    </source>
</reference>
<evidence type="ECO:0000313" key="4">
    <source>
        <dbReference type="Proteomes" id="UP001163046"/>
    </source>
</evidence>
<name>A0A9X0D201_9CNID</name>
<keyword evidence="2" id="KW-0472">Membrane</keyword>
<dbReference type="EMBL" id="MU825895">
    <property type="protein sequence ID" value="KAJ7383696.1"/>
    <property type="molecule type" value="Genomic_DNA"/>
</dbReference>
<evidence type="ECO:0000256" key="2">
    <source>
        <dbReference type="SAM" id="Phobius"/>
    </source>
</evidence>
<gene>
    <name evidence="3" type="ORF">OS493_026226</name>
</gene>
<protein>
    <submittedName>
        <fullName evidence="3">Uncharacterized protein</fullName>
    </submittedName>
</protein>
<proteinExistence type="predicted"/>